<dbReference type="Pfam" id="PF00096">
    <property type="entry name" value="zf-C2H2"/>
    <property type="match status" value="2"/>
</dbReference>
<dbReference type="Gene3D" id="3.30.160.60">
    <property type="entry name" value="Classic Zinc Finger"/>
    <property type="match status" value="2"/>
</dbReference>
<dbReference type="CDD" id="cd00067">
    <property type="entry name" value="GAL4"/>
    <property type="match status" value="1"/>
</dbReference>
<dbReference type="PROSITE" id="PS00028">
    <property type="entry name" value="ZINC_FINGER_C2H2_1"/>
    <property type="match status" value="2"/>
</dbReference>
<keyword evidence="3" id="KW-0862">Zinc</keyword>
<keyword evidence="6" id="KW-0804">Transcription</keyword>
<dbReference type="Gene3D" id="4.10.240.10">
    <property type="entry name" value="Zn(2)-C6 fungal-type DNA-binding domain"/>
    <property type="match status" value="1"/>
</dbReference>
<keyword evidence="1" id="KW-0479">Metal-binding</keyword>
<dbReference type="GO" id="GO:0008270">
    <property type="term" value="F:zinc ion binding"/>
    <property type="evidence" value="ECO:0007669"/>
    <property type="project" value="UniProtKB-KW"/>
</dbReference>
<proteinExistence type="predicted"/>
<dbReference type="PROSITE" id="PS50048">
    <property type="entry name" value="ZN2_CY6_FUNGAL_2"/>
    <property type="match status" value="1"/>
</dbReference>
<dbReference type="Proteomes" id="UP000253845">
    <property type="component" value="Unassembled WGS sequence"/>
</dbReference>
<gene>
    <name evidence="11" type="ORF">M747DRAFT_118187</name>
</gene>
<reference evidence="11 12" key="1">
    <citation type="submission" date="2018-07" db="EMBL/GenBank/DDBJ databases">
        <title>Section-level genome sequencing of Aspergillus section Nigri to investigate inter- and intra-species variation.</title>
        <authorList>
            <consortium name="DOE Joint Genome Institute"/>
            <person name="Vesth T.C."/>
            <person name="Nybo J.L."/>
            <person name="Theobald S."/>
            <person name="Frisvad J.C."/>
            <person name="Larsen T.O."/>
            <person name="Nielsen K.F."/>
            <person name="Hoof J.B."/>
            <person name="Brandl J."/>
            <person name="Salamov A."/>
            <person name="Riley R."/>
            <person name="Gladden J.M."/>
            <person name="Phatale P."/>
            <person name="Nielsen M.T."/>
            <person name="Lyhne E.K."/>
            <person name="Kogle M.E."/>
            <person name="Strasser K."/>
            <person name="McDonnell E."/>
            <person name="Barry K."/>
            <person name="Clum A."/>
            <person name="Chen C."/>
            <person name="Nolan M."/>
            <person name="Sandor L."/>
            <person name="Kuo A."/>
            <person name="Lipzen A."/>
            <person name="Hainaut M."/>
            <person name="Drula E."/>
            <person name="Tsang A."/>
            <person name="Magnuson J.K."/>
            <person name="Henrissat B."/>
            <person name="Wiebenga A."/>
            <person name="Simmons B.A."/>
            <person name="Makela M.R."/>
            <person name="De vries R.P."/>
            <person name="Grigoriev I.V."/>
            <person name="Mortensen U.H."/>
            <person name="Baker S.E."/>
            <person name="Andersen M.R."/>
        </authorList>
    </citation>
    <scope>NUCLEOTIDE SEQUENCE [LARGE SCALE GENOMIC DNA]</scope>
    <source>
        <strain evidence="11 12">ATCC 13496</strain>
    </source>
</reference>
<protein>
    <recommendedName>
        <fullName evidence="13">C2H2-type domain-containing protein</fullName>
    </recommendedName>
</protein>
<evidence type="ECO:0000256" key="7">
    <source>
        <dbReference type="ARBA" id="ARBA00023242"/>
    </source>
</evidence>
<keyword evidence="4" id="KW-0805">Transcription regulation</keyword>
<dbReference type="FunFam" id="3.30.160.60:FF:002343">
    <property type="entry name" value="Zinc finger protein 33A"/>
    <property type="match status" value="1"/>
</dbReference>
<dbReference type="GO" id="GO:0003677">
    <property type="term" value="F:DNA binding"/>
    <property type="evidence" value="ECO:0007669"/>
    <property type="project" value="UniProtKB-KW"/>
</dbReference>
<dbReference type="SUPFAM" id="SSF57667">
    <property type="entry name" value="beta-beta-alpha zinc fingers"/>
    <property type="match status" value="1"/>
</dbReference>
<keyword evidence="7" id="KW-0539">Nucleus</keyword>
<evidence type="ECO:0000256" key="5">
    <source>
        <dbReference type="ARBA" id="ARBA00023125"/>
    </source>
</evidence>
<feature type="domain" description="C2H2-type" evidence="10">
    <location>
        <begin position="45"/>
        <end position="72"/>
    </location>
</feature>
<dbReference type="PANTHER" id="PTHR47660">
    <property type="entry name" value="TRANSCRIPTION FACTOR WITH C2H2 AND ZN(2)-CYS(6) DNA BINDING DOMAIN (EUROFUNG)-RELATED-RELATED"/>
    <property type="match status" value="1"/>
</dbReference>
<evidence type="ECO:0000256" key="1">
    <source>
        <dbReference type="ARBA" id="ARBA00022723"/>
    </source>
</evidence>
<dbReference type="InterPro" id="IPR013087">
    <property type="entry name" value="Znf_C2H2_type"/>
</dbReference>
<evidence type="ECO:0000313" key="12">
    <source>
        <dbReference type="Proteomes" id="UP000253845"/>
    </source>
</evidence>
<dbReference type="SMART" id="SM00066">
    <property type="entry name" value="GAL4"/>
    <property type="match status" value="1"/>
</dbReference>
<keyword evidence="5" id="KW-0238">DNA-binding</keyword>
<dbReference type="PROSITE" id="PS50157">
    <property type="entry name" value="ZINC_FINGER_C2H2_2"/>
    <property type="match status" value="2"/>
</dbReference>
<evidence type="ECO:0000313" key="11">
    <source>
        <dbReference type="EMBL" id="RDH24496.1"/>
    </source>
</evidence>
<dbReference type="AlphaFoldDB" id="A0A370CD49"/>
<dbReference type="GO" id="GO:0000981">
    <property type="term" value="F:DNA-binding transcription factor activity, RNA polymerase II-specific"/>
    <property type="evidence" value="ECO:0007669"/>
    <property type="project" value="InterPro"/>
</dbReference>
<organism evidence="11 12">
    <name type="scientific">Aspergillus niger ATCC 13496</name>
    <dbReference type="NCBI Taxonomy" id="1353008"/>
    <lineage>
        <taxon>Eukaryota</taxon>
        <taxon>Fungi</taxon>
        <taxon>Dikarya</taxon>
        <taxon>Ascomycota</taxon>
        <taxon>Pezizomycotina</taxon>
        <taxon>Eurotiomycetes</taxon>
        <taxon>Eurotiomycetidae</taxon>
        <taxon>Eurotiales</taxon>
        <taxon>Aspergillaceae</taxon>
        <taxon>Aspergillus</taxon>
        <taxon>Aspergillus subgen. Circumdati</taxon>
    </lineage>
</organism>
<feature type="domain" description="C2H2-type" evidence="10">
    <location>
        <begin position="17"/>
        <end position="44"/>
    </location>
</feature>
<evidence type="ECO:0000256" key="6">
    <source>
        <dbReference type="ARBA" id="ARBA00023163"/>
    </source>
</evidence>
<evidence type="ECO:0008006" key="13">
    <source>
        <dbReference type="Google" id="ProtNLM"/>
    </source>
</evidence>
<dbReference type="VEuPathDB" id="FungiDB:M747DRAFT_118187"/>
<dbReference type="InterPro" id="IPR036864">
    <property type="entry name" value="Zn2-C6_fun-type_DNA-bd_sf"/>
</dbReference>
<evidence type="ECO:0000256" key="2">
    <source>
        <dbReference type="ARBA" id="ARBA00022771"/>
    </source>
</evidence>
<evidence type="ECO:0000259" key="9">
    <source>
        <dbReference type="PROSITE" id="PS50048"/>
    </source>
</evidence>
<sequence length="178" mass="20477">MDKNTEISVNIHDKREFACSQCPRSYSRIDHLSRHARSHLLSNPYQCDICHRGFSRRDLLQRHKTIHEARGGLPRKLDRQGRTSRACLACGMAKLKCNESKPCSRCLSRQIPCKSLPDRRRQPRPKNTTLSPCLSNRTAIPLRRSADVAWAQSTRDPCLTNRQLDDYPPSIPGFREQT</sequence>
<evidence type="ECO:0000256" key="8">
    <source>
        <dbReference type="PROSITE-ProRule" id="PRU00042"/>
    </source>
</evidence>
<dbReference type="PANTHER" id="PTHR47660:SF2">
    <property type="entry name" value="TRANSCRIPTION FACTOR WITH C2H2 AND ZN(2)-CYS(6) DNA BINDING DOMAIN (EUROFUNG)"/>
    <property type="match status" value="1"/>
</dbReference>
<evidence type="ECO:0000256" key="4">
    <source>
        <dbReference type="ARBA" id="ARBA00023015"/>
    </source>
</evidence>
<dbReference type="InterPro" id="IPR001138">
    <property type="entry name" value="Zn2Cys6_DnaBD"/>
</dbReference>
<evidence type="ECO:0000256" key="3">
    <source>
        <dbReference type="ARBA" id="ARBA00022833"/>
    </source>
</evidence>
<dbReference type="EMBL" id="KZ851902">
    <property type="protein sequence ID" value="RDH24496.1"/>
    <property type="molecule type" value="Genomic_DNA"/>
</dbReference>
<keyword evidence="2 8" id="KW-0863">Zinc-finger</keyword>
<accession>A0A370CD49</accession>
<dbReference type="GO" id="GO:0009893">
    <property type="term" value="P:positive regulation of metabolic process"/>
    <property type="evidence" value="ECO:0007669"/>
    <property type="project" value="UniProtKB-ARBA"/>
</dbReference>
<dbReference type="SUPFAM" id="SSF57701">
    <property type="entry name" value="Zn2/Cys6 DNA-binding domain"/>
    <property type="match status" value="1"/>
</dbReference>
<feature type="domain" description="Zn(2)-C6 fungal-type" evidence="9">
    <location>
        <begin position="86"/>
        <end position="113"/>
    </location>
</feature>
<dbReference type="SMART" id="SM00355">
    <property type="entry name" value="ZnF_C2H2"/>
    <property type="match status" value="2"/>
</dbReference>
<dbReference type="InterPro" id="IPR036236">
    <property type="entry name" value="Znf_C2H2_sf"/>
</dbReference>
<name>A0A370CD49_ASPNG</name>
<evidence type="ECO:0000259" key="10">
    <source>
        <dbReference type="PROSITE" id="PS50157"/>
    </source>
</evidence>
<dbReference type="Pfam" id="PF00172">
    <property type="entry name" value="Zn_clus"/>
    <property type="match status" value="1"/>
</dbReference>